<keyword evidence="12" id="KW-1185">Reference proteome</keyword>
<reference evidence="11 12" key="1">
    <citation type="journal article" date="2021" name="Int. J. Syst. Evol. Microbiol.">
        <title>Steroidobacter gossypii sp. nov., isolated from soil of cotton cropping field.</title>
        <authorList>
            <person name="Huang R."/>
            <person name="Yang S."/>
            <person name="Zhen C."/>
            <person name="Liu W."/>
        </authorList>
    </citation>
    <scope>NUCLEOTIDE SEQUENCE [LARGE SCALE GENOMIC DNA]</scope>
    <source>
        <strain evidence="11 12">S1-65</strain>
    </source>
</reference>
<keyword evidence="2 8" id="KW-0349">Heme</keyword>
<sequence length="409" mass="44278">MGPPIQTVRVATCASFLSGLLMASAAMAQPLGLPPVPIPPDNPQTPEKIALGDKLFNDKRFSSTGEVSCATCHDPNKAFTDSPLTVSEGINKLTGTRNSPTVINAAYSKLFFWDGRSLDMEDQAQHPIVNPVEMGLVNHDPVLQIVRTDPDYVARFKKVFDKQGEQITMKEVQQAIASFERTIIAGDSPWDRWYYGGDENAVNEQVKRGFNVFLTKGRCVSCHAIEQDYALFTDNRFHNIGVGVNRIQNEIPQFAPQFLTAKAAGTDVDKAVLTNPKVSELGRFAVTETLDEIGAFKTSTLRNVAVTAPFMHDGSLKTLRDVVEHYNNGGVTKKDDPVNDFLSGGIRPLNLTDDEISDLVAFMEALTSPQFAAQKAASANPVSCNVKTATVAASPAVETARAVSGGEGM</sequence>
<keyword evidence="5" id="KW-0574">Periplasm</keyword>
<keyword evidence="4 9" id="KW-0732">Signal</keyword>
<dbReference type="Pfam" id="PF03150">
    <property type="entry name" value="CCP_MauG"/>
    <property type="match status" value="1"/>
</dbReference>
<dbReference type="PANTHER" id="PTHR30600">
    <property type="entry name" value="CYTOCHROME C PEROXIDASE-RELATED"/>
    <property type="match status" value="1"/>
</dbReference>
<comment type="subcellular location">
    <subcellularLocation>
        <location evidence="1">Periplasm</location>
    </subcellularLocation>
</comment>
<accession>A0ABS1WTQ6</accession>
<gene>
    <name evidence="11" type="ORF">JM946_06340</name>
</gene>
<dbReference type="RefSeq" id="WP_203166307.1">
    <property type="nucleotide sequence ID" value="NZ_JAEVLS010000001.1"/>
</dbReference>
<dbReference type="InterPro" id="IPR004852">
    <property type="entry name" value="Di-haem_cyt_c_peroxidsae"/>
</dbReference>
<feature type="signal peptide" evidence="9">
    <location>
        <begin position="1"/>
        <end position="28"/>
    </location>
</feature>
<evidence type="ECO:0000256" key="8">
    <source>
        <dbReference type="PROSITE-ProRule" id="PRU00433"/>
    </source>
</evidence>
<feature type="domain" description="Cytochrome c" evidence="10">
    <location>
        <begin position="204"/>
        <end position="367"/>
    </location>
</feature>
<name>A0ABS1WTQ6_9GAMM</name>
<dbReference type="PANTHER" id="PTHR30600:SF10">
    <property type="entry name" value="BLL6722 PROTEIN"/>
    <property type="match status" value="1"/>
</dbReference>
<dbReference type="SUPFAM" id="SSF46626">
    <property type="entry name" value="Cytochrome c"/>
    <property type="match status" value="2"/>
</dbReference>
<dbReference type="Proteomes" id="UP000661077">
    <property type="component" value="Unassembled WGS sequence"/>
</dbReference>
<dbReference type="InterPro" id="IPR009056">
    <property type="entry name" value="Cyt_c-like_dom"/>
</dbReference>
<organism evidence="11 12">
    <name type="scientific">Steroidobacter gossypii</name>
    <dbReference type="NCBI Taxonomy" id="2805490"/>
    <lineage>
        <taxon>Bacteria</taxon>
        <taxon>Pseudomonadati</taxon>
        <taxon>Pseudomonadota</taxon>
        <taxon>Gammaproteobacteria</taxon>
        <taxon>Steroidobacterales</taxon>
        <taxon>Steroidobacteraceae</taxon>
        <taxon>Steroidobacter</taxon>
    </lineage>
</organism>
<evidence type="ECO:0000256" key="3">
    <source>
        <dbReference type="ARBA" id="ARBA00022723"/>
    </source>
</evidence>
<evidence type="ECO:0000256" key="2">
    <source>
        <dbReference type="ARBA" id="ARBA00022617"/>
    </source>
</evidence>
<evidence type="ECO:0000256" key="7">
    <source>
        <dbReference type="ARBA" id="ARBA00023004"/>
    </source>
</evidence>
<dbReference type="PIRSF" id="PIRSF000294">
    <property type="entry name" value="Cytochrome-c_peroxidase"/>
    <property type="match status" value="1"/>
</dbReference>
<evidence type="ECO:0000256" key="6">
    <source>
        <dbReference type="ARBA" id="ARBA00023002"/>
    </source>
</evidence>
<evidence type="ECO:0000313" key="12">
    <source>
        <dbReference type="Proteomes" id="UP000661077"/>
    </source>
</evidence>
<proteinExistence type="predicted"/>
<evidence type="ECO:0000313" key="11">
    <source>
        <dbReference type="EMBL" id="MBM0104355.1"/>
    </source>
</evidence>
<evidence type="ECO:0000259" key="10">
    <source>
        <dbReference type="PROSITE" id="PS51007"/>
    </source>
</evidence>
<evidence type="ECO:0000256" key="1">
    <source>
        <dbReference type="ARBA" id="ARBA00004418"/>
    </source>
</evidence>
<keyword evidence="3 8" id="KW-0479">Metal-binding</keyword>
<dbReference type="InterPro" id="IPR036909">
    <property type="entry name" value="Cyt_c-like_dom_sf"/>
</dbReference>
<dbReference type="InterPro" id="IPR026259">
    <property type="entry name" value="MauG/Cytc_peroxidase"/>
</dbReference>
<evidence type="ECO:0000256" key="9">
    <source>
        <dbReference type="SAM" id="SignalP"/>
    </source>
</evidence>
<dbReference type="InterPro" id="IPR051395">
    <property type="entry name" value="Cytochrome_c_Peroxidase/MauG"/>
</dbReference>
<dbReference type="EMBL" id="JAEVLS010000001">
    <property type="protein sequence ID" value="MBM0104355.1"/>
    <property type="molecule type" value="Genomic_DNA"/>
</dbReference>
<keyword evidence="7 8" id="KW-0408">Iron</keyword>
<dbReference type="Gene3D" id="1.10.760.10">
    <property type="entry name" value="Cytochrome c-like domain"/>
    <property type="match status" value="2"/>
</dbReference>
<feature type="chain" id="PRO_5047211337" description="Cytochrome c domain-containing protein" evidence="9">
    <location>
        <begin position="29"/>
        <end position="409"/>
    </location>
</feature>
<evidence type="ECO:0000256" key="4">
    <source>
        <dbReference type="ARBA" id="ARBA00022729"/>
    </source>
</evidence>
<evidence type="ECO:0000256" key="5">
    <source>
        <dbReference type="ARBA" id="ARBA00022764"/>
    </source>
</evidence>
<protein>
    <recommendedName>
        <fullName evidence="10">Cytochrome c domain-containing protein</fullName>
    </recommendedName>
</protein>
<keyword evidence="6" id="KW-0560">Oxidoreductase</keyword>
<dbReference type="PROSITE" id="PS51007">
    <property type="entry name" value="CYTC"/>
    <property type="match status" value="1"/>
</dbReference>
<comment type="caution">
    <text evidence="11">The sequence shown here is derived from an EMBL/GenBank/DDBJ whole genome shotgun (WGS) entry which is preliminary data.</text>
</comment>